<name>A0ABQ8S635_PERAM</name>
<comment type="caution">
    <text evidence="1">The sequence shown here is derived from an EMBL/GenBank/DDBJ whole genome shotgun (WGS) entry which is preliminary data.</text>
</comment>
<organism evidence="1 2">
    <name type="scientific">Periplaneta americana</name>
    <name type="common">American cockroach</name>
    <name type="synonym">Blatta americana</name>
    <dbReference type="NCBI Taxonomy" id="6978"/>
    <lineage>
        <taxon>Eukaryota</taxon>
        <taxon>Metazoa</taxon>
        <taxon>Ecdysozoa</taxon>
        <taxon>Arthropoda</taxon>
        <taxon>Hexapoda</taxon>
        <taxon>Insecta</taxon>
        <taxon>Pterygota</taxon>
        <taxon>Neoptera</taxon>
        <taxon>Polyneoptera</taxon>
        <taxon>Dictyoptera</taxon>
        <taxon>Blattodea</taxon>
        <taxon>Blattoidea</taxon>
        <taxon>Blattidae</taxon>
        <taxon>Blattinae</taxon>
        <taxon>Periplaneta</taxon>
    </lineage>
</organism>
<sequence length="87" mass="9707">MAGLCEGGNEPPCSLKAMLGQRYETLEDIRKAVRQCLREDESDFYSKGIFKLTEQREKYNDITDVVDSECALTVSSAAEEAGTAEFF</sequence>
<gene>
    <name evidence="1" type="ORF">ANN_21663</name>
</gene>
<evidence type="ECO:0000313" key="2">
    <source>
        <dbReference type="Proteomes" id="UP001148838"/>
    </source>
</evidence>
<protein>
    <submittedName>
        <fullName evidence="1">Uncharacterized protein</fullName>
    </submittedName>
</protein>
<dbReference type="Proteomes" id="UP001148838">
    <property type="component" value="Unassembled WGS sequence"/>
</dbReference>
<accession>A0ABQ8S635</accession>
<reference evidence="1 2" key="1">
    <citation type="journal article" date="2022" name="Allergy">
        <title>Genome assembly and annotation of Periplaneta americana reveal a comprehensive cockroach allergen profile.</title>
        <authorList>
            <person name="Wang L."/>
            <person name="Xiong Q."/>
            <person name="Saelim N."/>
            <person name="Wang L."/>
            <person name="Nong W."/>
            <person name="Wan A.T."/>
            <person name="Shi M."/>
            <person name="Liu X."/>
            <person name="Cao Q."/>
            <person name="Hui J.H.L."/>
            <person name="Sookrung N."/>
            <person name="Leung T.F."/>
            <person name="Tungtrongchitr A."/>
            <person name="Tsui S.K.W."/>
        </authorList>
    </citation>
    <scope>NUCLEOTIDE SEQUENCE [LARGE SCALE GENOMIC DNA]</scope>
    <source>
        <strain evidence="1">PWHHKU_190912</strain>
    </source>
</reference>
<proteinExistence type="predicted"/>
<dbReference type="EMBL" id="JAJSOF020000033">
    <property type="protein sequence ID" value="KAJ4429494.1"/>
    <property type="molecule type" value="Genomic_DNA"/>
</dbReference>
<keyword evidence="2" id="KW-1185">Reference proteome</keyword>
<evidence type="ECO:0000313" key="1">
    <source>
        <dbReference type="EMBL" id="KAJ4429494.1"/>
    </source>
</evidence>